<name>A0A0D6R161_ARACU</name>
<feature type="chain" id="PRO_5002311404" description="NADP-dependent oxidoreductase domain-containing protein" evidence="6">
    <location>
        <begin position="25"/>
        <end position="317"/>
    </location>
</feature>
<dbReference type="Gene3D" id="3.20.20.100">
    <property type="entry name" value="NADP-dependent oxidoreductase domain"/>
    <property type="match status" value="1"/>
</dbReference>
<dbReference type="PROSITE" id="PS00798">
    <property type="entry name" value="ALDOKETO_REDUCTASE_1"/>
    <property type="match status" value="1"/>
</dbReference>
<feature type="active site" description="Proton donor" evidence="3">
    <location>
        <position position="54"/>
    </location>
</feature>
<evidence type="ECO:0000256" key="3">
    <source>
        <dbReference type="PIRSR" id="PIRSR000097-1"/>
    </source>
</evidence>
<keyword evidence="6" id="KW-0732">Signal</keyword>
<evidence type="ECO:0000259" key="7">
    <source>
        <dbReference type="Pfam" id="PF00248"/>
    </source>
</evidence>
<evidence type="ECO:0000256" key="4">
    <source>
        <dbReference type="PIRSR" id="PIRSR000097-2"/>
    </source>
</evidence>
<evidence type="ECO:0000313" key="8">
    <source>
        <dbReference type="EMBL" id="JAG97567.1"/>
    </source>
</evidence>
<feature type="domain" description="NADP-dependent oxidoreductase" evidence="7">
    <location>
        <begin position="21"/>
        <end position="287"/>
    </location>
</feature>
<evidence type="ECO:0000256" key="1">
    <source>
        <dbReference type="ARBA" id="ARBA00007905"/>
    </source>
</evidence>
<evidence type="ECO:0000256" key="2">
    <source>
        <dbReference type="ARBA" id="ARBA00022857"/>
    </source>
</evidence>
<dbReference type="InterPro" id="IPR018170">
    <property type="entry name" value="Aldo/ket_reductase_CS"/>
</dbReference>
<dbReference type="EMBL" id="GCKF01032463">
    <property type="protein sequence ID" value="JAG97567.1"/>
    <property type="molecule type" value="Transcribed_RNA"/>
</dbReference>
<dbReference type="GO" id="GO:0016491">
    <property type="term" value="F:oxidoreductase activity"/>
    <property type="evidence" value="ECO:0007669"/>
    <property type="project" value="InterPro"/>
</dbReference>
<dbReference type="PRINTS" id="PR00069">
    <property type="entry name" value="ALDKETRDTASE"/>
</dbReference>
<dbReference type="FunFam" id="3.20.20.100:FF:000013">
    <property type="entry name" value="NADPH-dependent codeinone reductase 1-1"/>
    <property type="match status" value="1"/>
</dbReference>
<evidence type="ECO:0000256" key="5">
    <source>
        <dbReference type="PIRSR" id="PIRSR000097-3"/>
    </source>
</evidence>
<feature type="site" description="Lowers pKa of active site Tyr" evidence="5">
    <location>
        <position position="83"/>
    </location>
</feature>
<reference evidence="8" key="1">
    <citation type="submission" date="2015-03" db="EMBL/GenBank/DDBJ databases">
        <title>A transcriptome of Araucaria cunninghamii, an australian fine timber species.</title>
        <authorList>
            <person name="Jing Yi C.J.Y."/>
            <person name="Yin San L.Y.S."/>
            <person name="Abdul Karim S.S."/>
            <person name="Wan Azmi N.N."/>
            <person name="Hercus R.R."/>
            <person name="Croft L.L."/>
        </authorList>
    </citation>
    <scope>NUCLEOTIDE SEQUENCE</scope>
    <source>
        <strain evidence="8">MI0301</strain>
        <tissue evidence="8">Leaf</tissue>
    </source>
</reference>
<feature type="signal peptide" evidence="6">
    <location>
        <begin position="1"/>
        <end position="24"/>
    </location>
</feature>
<dbReference type="Pfam" id="PF00248">
    <property type="entry name" value="Aldo_ket_red"/>
    <property type="match status" value="1"/>
</dbReference>
<evidence type="ECO:0000256" key="6">
    <source>
        <dbReference type="SAM" id="SignalP"/>
    </source>
</evidence>
<proteinExistence type="inferred from homology"/>
<dbReference type="PROSITE" id="PS00062">
    <property type="entry name" value="ALDOKETO_REDUCTASE_2"/>
    <property type="match status" value="1"/>
</dbReference>
<dbReference type="InterPro" id="IPR020471">
    <property type="entry name" value="AKR"/>
</dbReference>
<dbReference type="PIRSF" id="PIRSF000097">
    <property type="entry name" value="AKR"/>
    <property type="match status" value="1"/>
</dbReference>
<dbReference type="PROSITE" id="PS00063">
    <property type="entry name" value="ALDOKETO_REDUCTASE_3"/>
    <property type="match status" value="1"/>
</dbReference>
<sequence>MGSLAGVALLNSGMTVPLVGLGTAAEVQNYEDIKAAVATALEVGYRHFDTASLYGSENGLGDALKEAFEKGVVTRENVFVTSKLWSEDLDDPVSALKTSLKNLQLDYLDLYLIHWPFKLRKGASLPIPKEEDFLPLDMKSTWRGMEQCVELGLTKAIGVSNFSSKKIEDLLSHAKIPPAVNQVEMHPMWQQRKLRDYCSKFNIHVIAWSPLGGEPNRQCSVSVMNQPVIKEIAEKHGKTIAQVVLRWGVEQGVSVLPKSYNKGRITQNFQVFDWSLTVEDHAQISTLEQRKGNRGEPFVNSTTSPYKSVEELWDGEI</sequence>
<feature type="binding site" evidence="4">
    <location>
        <position position="114"/>
    </location>
    <ligand>
        <name>substrate</name>
    </ligand>
</feature>
<dbReference type="PANTHER" id="PTHR11732">
    <property type="entry name" value="ALDO/KETO REDUCTASE"/>
    <property type="match status" value="1"/>
</dbReference>
<dbReference type="InterPro" id="IPR036812">
    <property type="entry name" value="NAD(P)_OxRdtase_dom_sf"/>
</dbReference>
<dbReference type="SUPFAM" id="SSF51430">
    <property type="entry name" value="NAD(P)-linked oxidoreductase"/>
    <property type="match status" value="1"/>
</dbReference>
<organism evidence="8">
    <name type="scientific">Araucaria cunninghamii</name>
    <name type="common">Hoop pine</name>
    <name type="synonym">Moreton Bay pine</name>
    <dbReference type="NCBI Taxonomy" id="56994"/>
    <lineage>
        <taxon>Eukaryota</taxon>
        <taxon>Viridiplantae</taxon>
        <taxon>Streptophyta</taxon>
        <taxon>Embryophyta</taxon>
        <taxon>Tracheophyta</taxon>
        <taxon>Spermatophyta</taxon>
        <taxon>Pinopsida</taxon>
        <taxon>Pinidae</taxon>
        <taxon>Conifers II</taxon>
        <taxon>Araucariales</taxon>
        <taxon>Araucariaceae</taxon>
        <taxon>Araucaria</taxon>
    </lineage>
</organism>
<dbReference type="AlphaFoldDB" id="A0A0D6R161"/>
<accession>A0A0D6R161</accession>
<protein>
    <recommendedName>
        <fullName evidence="7">NADP-dependent oxidoreductase domain-containing protein</fullName>
    </recommendedName>
</protein>
<comment type="similarity">
    <text evidence="1">Belongs to the aldo/keto reductase family.</text>
</comment>
<dbReference type="InterPro" id="IPR023210">
    <property type="entry name" value="NADP_OxRdtase_dom"/>
</dbReference>
<keyword evidence="2" id="KW-0521">NADP</keyword>